<feature type="region of interest" description="Disordered" evidence="1">
    <location>
        <begin position="190"/>
        <end position="210"/>
    </location>
</feature>
<dbReference type="InterPro" id="IPR022385">
    <property type="entry name" value="Rhs_assc_core"/>
</dbReference>
<protein>
    <submittedName>
        <fullName evidence="2">RHS repeat-associated core domain-containing protein</fullName>
    </submittedName>
</protein>
<feature type="region of interest" description="Disordered" evidence="1">
    <location>
        <begin position="114"/>
        <end position="140"/>
    </location>
</feature>
<feature type="compositionally biased region" description="Low complexity" evidence="1">
    <location>
        <begin position="190"/>
        <end position="204"/>
    </location>
</feature>
<keyword evidence="3" id="KW-1185">Reference proteome</keyword>
<accession>A0A5C7FQS9</accession>
<gene>
    <name evidence="2" type="ORF">FUA23_06735</name>
</gene>
<reference evidence="2 3" key="1">
    <citation type="submission" date="2019-08" db="EMBL/GenBank/DDBJ databases">
        <title>Lewinella sp. strain SSH13 Genome sequencing and assembly.</title>
        <authorList>
            <person name="Kim I."/>
        </authorList>
    </citation>
    <scope>NUCLEOTIDE SEQUENCE [LARGE SCALE GENOMIC DNA]</scope>
    <source>
        <strain evidence="2 3">SSH13</strain>
    </source>
</reference>
<dbReference type="PANTHER" id="PTHR32305">
    <property type="match status" value="1"/>
</dbReference>
<dbReference type="Proteomes" id="UP000321907">
    <property type="component" value="Unassembled WGS sequence"/>
</dbReference>
<dbReference type="NCBIfam" id="TIGR03696">
    <property type="entry name" value="Rhs_assc_core"/>
    <property type="match status" value="1"/>
</dbReference>
<sequence length="363" mass="39402">MFSPIALSCSPVKPLRPFIITGLTFRADGAGDIPIDYAADYYPYGKILREYKACNQNRYLSTHHERDKDTGYDNRGARLYDSEIGRFLGVDPLASSFPGHSPYNYVLGNPISLIDPDGRMPSNGGNSDKKERRRQRANRKFREKVREPLEAMWADAVKSNNSLTLDDARSVLGPEANRLAKKYGKRKWMWGGSRSSTSGRMGRTAPTGQRGNINVTIEFAKSKAKIGSFVDGNSASSAVPNLGFEETTTFGAPDGLSSAQISTGQFDVSFDGDNLPDRLTVSQGGGGETLMTGDFGLNNGPSLDGQVTYSGSFSGTVTGGSIDITVSRSPNAPAQDSRYRLNLSFSYLEIVRSTRVVDGVNNN</sequence>
<feature type="compositionally biased region" description="Basic residues" evidence="1">
    <location>
        <begin position="131"/>
        <end position="140"/>
    </location>
</feature>
<dbReference type="AlphaFoldDB" id="A0A5C7FQS9"/>
<dbReference type="OrthoDB" id="824686at2"/>
<dbReference type="PANTHER" id="PTHR32305:SF15">
    <property type="entry name" value="PROTEIN RHSA-RELATED"/>
    <property type="match status" value="1"/>
</dbReference>
<comment type="caution">
    <text evidence="2">The sequence shown here is derived from an EMBL/GenBank/DDBJ whole genome shotgun (WGS) entry which is preliminary data.</text>
</comment>
<dbReference type="EMBL" id="VOXD01000008">
    <property type="protein sequence ID" value="TXF90210.1"/>
    <property type="molecule type" value="Genomic_DNA"/>
</dbReference>
<proteinExistence type="predicted"/>
<evidence type="ECO:0000256" key="1">
    <source>
        <dbReference type="SAM" id="MobiDB-lite"/>
    </source>
</evidence>
<organism evidence="2 3">
    <name type="scientific">Neolewinella aurantiaca</name>
    <dbReference type="NCBI Taxonomy" id="2602767"/>
    <lineage>
        <taxon>Bacteria</taxon>
        <taxon>Pseudomonadati</taxon>
        <taxon>Bacteroidota</taxon>
        <taxon>Saprospiria</taxon>
        <taxon>Saprospirales</taxon>
        <taxon>Lewinellaceae</taxon>
        <taxon>Neolewinella</taxon>
    </lineage>
</organism>
<name>A0A5C7FQS9_9BACT</name>
<evidence type="ECO:0000313" key="3">
    <source>
        <dbReference type="Proteomes" id="UP000321907"/>
    </source>
</evidence>
<evidence type="ECO:0000313" key="2">
    <source>
        <dbReference type="EMBL" id="TXF90210.1"/>
    </source>
</evidence>
<dbReference type="Gene3D" id="2.180.10.10">
    <property type="entry name" value="RHS repeat-associated core"/>
    <property type="match status" value="1"/>
</dbReference>
<dbReference type="InterPro" id="IPR050708">
    <property type="entry name" value="T6SS_VgrG/RHS"/>
</dbReference>